<sequence length="131" mass="15167">MEGEKGRKEQFFAETEELIERYIKDRLLLIRIDAAEKGAKLAAHFVTGMVLGLLFFFILLFVSIMAGYYFAELTGSQFYGFGIIAGFYVLLFVVLLAVRKKYIFPYLINLVIKTVFDPQSNDEEEDEHHEH</sequence>
<dbReference type="OrthoDB" id="676571at2"/>
<keyword evidence="1" id="KW-1133">Transmembrane helix</keyword>
<feature type="transmembrane region" description="Helical" evidence="1">
    <location>
        <begin position="77"/>
        <end position="98"/>
    </location>
</feature>
<feature type="transmembrane region" description="Helical" evidence="1">
    <location>
        <begin position="41"/>
        <end position="71"/>
    </location>
</feature>
<dbReference type="Proteomes" id="UP000294498">
    <property type="component" value="Unassembled WGS sequence"/>
</dbReference>
<evidence type="ECO:0000313" key="3">
    <source>
        <dbReference type="Proteomes" id="UP000294498"/>
    </source>
</evidence>
<reference evidence="2 3" key="1">
    <citation type="submission" date="2019-03" db="EMBL/GenBank/DDBJ databases">
        <title>Genomic Encyclopedia of Type Strains, Phase IV (KMG-IV): sequencing the most valuable type-strain genomes for metagenomic binning, comparative biology and taxonomic classification.</title>
        <authorList>
            <person name="Goeker M."/>
        </authorList>
    </citation>
    <scope>NUCLEOTIDE SEQUENCE [LARGE SCALE GENOMIC DNA]</scope>
    <source>
        <strain evidence="2 3">DSM 100059</strain>
    </source>
</reference>
<proteinExistence type="predicted"/>
<keyword evidence="3" id="KW-1185">Reference proteome</keyword>
<keyword evidence="1" id="KW-0812">Transmembrane</keyword>
<evidence type="ECO:0000256" key="1">
    <source>
        <dbReference type="SAM" id="Phobius"/>
    </source>
</evidence>
<comment type="caution">
    <text evidence="2">The sequence shown here is derived from an EMBL/GenBank/DDBJ whole genome shotgun (WGS) entry which is preliminary data.</text>
</comment>
<gene>
    <name evidence="2" type="ORF">EDB95_1253</name>
</gene>
<name>A0A4R8DQ38_9BACT</name>
<organism evidence="2 3">
    <name type="scientific">Dinghuibacter silviterrae</name>
    <dbReference type="NCBI Taxonomy" id="1539049"/>
    <lineage>
        <taxon>Bacteria</taxon>
        <taxon>Pseudomonadati</taxon>
        <taxon>Bacteroidota</taxon>
        <taxon>Chitinophagia</taxon>
        <taxon>Chitinophagales</taxon>
        <taxon>Chitinophagaceae</taxon>
        <taxon>Dinghuibacter</taxon>
    </lineage>
</organism>
<dbReference type="EMBL" id="SODV01000001">
    <property type="protein sequence ID" value="TDX00234.1"/>
    <property type="molecule type" value="Genomic_DNA"/>
</dbReference>
<dbReference type="AlphaFoldDB" id="A0A4R8DQ38"/>
<protein>
    <submittedName>
        <fullName evidence="2">Uncharacterized protein</fullName>
    </submittedName>
</protein>
<accession>A0A4R8DQ38</accession>
<keyword evidence="1" id="KW-0472">Membrane</keyword>
<dbReference type="InterPro" id="IPR009937">
    <property type="entry name" value="Phage_holin_3_6"/>
</dbReference>
<evidence type="ECO:0000313" key="2">
    <source>
        <dbReference type="EMBL" id="TDX00234.1"/>
    </source>
</evidence>
<dbReference type="RefSeq" id="WP_133991615.1">
    <property type="nucleotide sequence ID" value="NZ_SODV01000001.1"/>
</dbReference>
<dbReference type="Pfam" id="PF07332">
    <property type="entry name" value="Phage_holin_3_6"/>
    <property type="match status" value="1"/>
</dbReference>